<dbReference type="InterPro" id="IPR050730">
    <property type="entry name" value="UBX_domain-protein"/>
</dbReference>
<dbReference type="Gene3D" id="3.10.20.90">
    <property type="entry name" value="Phosphatidylinositol 3-kinase Catalytic Subunit, Chain A, domain 1"/>
    <property type="match status" value="1"/>
</dbReference>
<dbReference type="GO" id="GO:0043130">
    <property type="term" value="F:ubiquitin binding"/>
    <property type="evidence" value="ECO:0007669"/>
    <property type="project" value="TreeGrafter"/>
</dbReference>
<dbReference type="Pfam" id="PF22566">
    <property type="entry name" value="UBA_8"/>
    <property type="match status" value="1"/>
</dbReference>
<sequence>MDIANDNDMGLTTEQTEKVLQFQDLTGIEDISICRDVLHRHQWDLEVAIQEQLNIREGRPSIFATTESRPPAVVNDHSNQRIYTTPASSDPPVGITGYVGYVFNMIVSLFYNTFSSVINTLLSIFRDDSRRIITDPLADVMGFISRFREQYGNQPVFYQGTYAQAVNDAKRELRFLLVYLHSDNHADTAAFCRNTLSQEQVSQYISLHTLLWGCNIQSPEGWRVAHSLAVRRYPVCAVVALRDHRMTVVGRIEGATDKDLFLQRLGSLLSDNEIYLSQARADRYERSLTQSLRAQQDEAYEQSLRADQEKERLKEQERLKQKSKENEEKQRQQEEELRKQKIAEEKIECLAKIPTEPPVDAPEVLFIVIKLPCGKRLERRFLSSHSIEDIFYYVFCHPDAPDVFEITTNFPKRVLQVNRGGVSMTLAQAGLKTREVLFINDLDA</sequence>
<dbReference type="GO" id="GO:0036503">
    <property type="term" value="P:ERAD pathway"/>
    <property type="evidence" value="ECO:0007669"/>
    <property type="project" value="TreeGrafter"/>
</dbReference>
<feature type="compositionally biased region" description="Basic and acidic residues" evidence="4">
    <location>
        <begin position="304"/>
        <end position="337"/>
    </location>
</feature>
<protein>
    <submittedName>
        <fullName evidence="6">Putative regulator of the ubiquitin pathway</fullName>
    </submittedName>
</protein>
<evidence type="ECO:0000256" key="1">
    <source>
        <dbReference type="ARBA" id="ARBA00004496"/>
    </source>
</evidence>
<dbReference type="InterPro" id="IPR036249">
    <property type="entry name" value="Thioredoxin-like_sf"/>
</dbReference>
<proteinExistence type="predicted"/>
<dbReference type="SUPFAM" id="SSF54236">
    <property type="entry name" value="Ubiquitin-like"/>
    <property type="match status" value="1"/>
</dbReference>
<dbReference type="PANTHER" id="PTHR23322:SF1">
    <property type="entry name" value="FAS-ASSOCIATED FACTOR 2"/>
    <property type="match status" value="1"/>
</dbReference>
<dbReference type="PROSITE" id="PS50033">
    <property type="entry name" value="UBX"/>
    <property type="match status" value="1"/>
</dbReference>
<evidence type="ECO:0000256" key="2">
    <source>
        <dbReference type="ARBA" id="ARBA00022490"/>
    </source>
</evidence>
<feature type="region of interest" description="Disordered" evidence="4">
    <location>
        <begin position="299"/>
        <end position="337"/>
    </location>
</feature>
<organism evidence="6">
    <name type="scientific">Xenopsylla cheopis</name>
    <name type="common">Oriental rat flea</name>
    <name type="synonym">Pulex cheopis</name>
    <dbReference type="NCBI Taxonomy" id="163159"/>
    <lineage>
        <taxon>Eukaryota</taxon>
        <taxon>Metazoa</taxon>
        <taxon>Ecdysozoa</taxon>
        <taxon>Arthropoda</taxon>
        <taxon>Hexapoda</taxon>
        <taxon>Insecta</taxon>
        <taxon>Pterygota</taxon>
        <taxon>Neoptera</taxon>
        <taxon>Endopterygota</taxon>
        <taxon>Siphonaptera</taxon>
        <taxon>Pulicidae</taxon>
        <taxon>Xenopsyllinae</taxon>
        <taxon>Xenopsylla</taxon>
    </lineage>
</organism>
<dbReference type="InterPro" id="IPR001012">
    <property type="entry name" value="UBX_dom"/>
</dbReference>
<evidence type="ECO:0000256" key="3">
    <source>
        <dbReference type="ARBA" id="ARBA00023054"/>
    </source>
</evidence>
<dbReference type="Gene3D" id="3.40.30.10">
    <property type="entry name" value="Glutaredoxin"/>
    <property type="match status" value="1"/>
</dbReference>
<dbReference type="Gene3D" id="1.10.8.10">
    <property type="entry name" value="DNA helicase RuvA subunit, C-terminal domain"/>
    <property type="match status" value="1"/>
</dbReference>
<keyword evidence="2" id="KW-0963">Cytoplasm</keyword>
<accession>A0A6M2DD48</accession>
<dbReference type="SUPFAM" id="SSF52833">
    <property type="entry name" value="Thioredoxin-like"/>
    <property type="match status" value="1"/>
</dbReference>
<dbReference type="PANTHER" id="PTHR23322">
    <property type="entry name" value="FAS-ASSOCIATED PROTEIN"/>
    <property type="match status" value="1"/>
</dbReference>
<dbReference type="CDD" id="cd16120">
    <property type="entry name" value="UBX_UBXN3B"/>
    <property type="match status" value="1"/>
</dbReference>
<reference evidence="6" key="1">
    <citation type="submission" date="2020-03" db="EMBL/GenBank/DDBJ databases">
        <title>Transcriptomic Profiling of the Digestive Tract of the Rat Flea, Xenopsylla cheopis, Following Blood Feeding and Infection with Yersinia pestis.</title>
        <authorList>
            <person name="Bland D.M."/>
            <person name="Martens C.A."/>
            <person name="Virtaneva K."/>
            <person name="Kanakabandi K."/>
            <person name="Long D."/>
            <person name="Rosenke R."/>
            <person name="Saturday G.A."/>
            <person name="Hoyt F.H."/>
            <person name="Bruno D.P."/>
            <person name="Ribeiro J.M.C."/>
            <person name="Hinnebusch J."/>
        </authorList>
    </citation>
    <scope>NUCLEOTIDE SEQUENCE</scope>
</reference>
<dbReference type="SMART" id="SM00594">
    <property type="entry name" value="UAS"/>
    <property type="match status" value="1"/>
</dbReference>
<evidence type="ECO:0000313" key="6">
    <source>
        <dbReference type="EMBL" id="NOV43764.1"/>
    </source>
</evidence>
<dbReference type="InterPro" id="IPR049483">
    <property type="entry name" value="FAF1_2-like_UAS"/>
</dbReference>
<dbReference type="Pfam" id="PF00789">
    <property type="entry name" value="UBX"/>
    <property type="match status" value="1"/>
</dbReference>
<feature type="domain" description="UBX" evidence="5">
    <location>
        <begin position="360"/>
        <end position="439"/>
    </location>
</feature>
<dbReference type="InterPro" id="IPR054109">
    <property type="entry name" value="UBA_8"/>
</dbReference>
<evidence type="ECO:0000256" key="4">
    <source>
        <dbReference type="SAM" id="MobiDB-lite"/>
    </source>
</evidence>
<dbReference type="EMBL" id="GIIL01000038">
    <property type="protein sequence ID" value="NOV43764.1"/>
    <property type="molecule type" value="Transcribed_RNA"/>
</dbReference>
<comment type="subcellular location">
    <subcellularLocation>
        <location evidence="1">Cytoplasm</location>
    </subcellularLocation>
</comment>
<dbReference type="InterPro" id="IPR029071">
    <property type="entry name" value="Ubiquitin-like_domsf"/>
</dbReference>
<dbReference type="InterPro" id="IPR006577">
    <property type="entry name" value="UAS"/>
</dbReference>
<dbReference type="Pfam" id="PF21021">
    <property type="entry name" value="FAF1"/>
    <property type="match status" value="1"/>
</dbReference>
<evidence type="ECO:0000259" key="5">
    <source>
        <dbReference type="PROSITE" id="PS50033"/>
    </source>
</evidence>
<name>A0A6M2DD48_XENCH</name>
<keyword evidence="3" id="KW-0175">Coiled coil</keyword>
<dbReference type="GO" id="GO:0005783">
    <property type="term" value="C:endoplasmic reticulum"/>
    <property type="evidence" value="ECO:0007669"/>
    <property type="project" value="TreeGrafter"/>
</dbReference>
<dbReference type="AlphaFoldDB" id="A0A6M2DD48"/>